<dbReference type="Gene3D" id="2.60.40.1120">
    <property type="entry name" value="Carboxypeptidase-like, regulatory domain"/>
    <property type="match status" value="1"/>
</dbReference>
<dbReference type="SUPFAM" id="SSF54001">
    <property type="entry name" value="Cysteine proteinases"/>
    <property type="match status" value="1"/>
</dbReference>
<dbReference type="SMART" id="SM00460">
    <property type="entry name" value="TGc"/>
    <property type="match status" value="1"/>
</dbReference>
<dbReference type="InterPro" id="IPR002931">
    <property type="entry name" value="Transglutaminase-like"/>
</dbReference>
<dbReference type="AlphaFoldDB" id="A0A9D2C027"/>
<gene>
    <name evidence="2" type="ORF">H9838_06290</name>
</gene>
<comment type="caution">
    <text evidence="2">The sequence shown here is derived from an EMBL/GenBank/DDBJ whole genome shotgun (WGS) entry which is preliminary data.</text>
</comment>
<name>A0A9D2C027_9FIRM</name>
<reference evidence="2" key="2">
    <citation type="submission" date="2021-04" db="EMBL/GenBank/DDBJ databases">
        <authorList>
            <person name="Gilroy R."/>
        </authorList>
    </citation>
    <scope>NUCLEOTIDE SEQUENCE</scope>
    <source>
        <strain evidence="2">1282</strain>
    </source>
</reference>
<dbReference type="Pfam" id="PF01841">
    <property type="entry name" value="Transglut_core"/>
    <property type="match status" value="1"/>
</dbReference>
<accession>A0A9D2C027</accession>
<sequence length="817" mass="90695">MEGEFLKRIEELGSRLWEQRRRDLPRELAEQGERTLLGCRGEEAPVLRWELATLPLWDLGEYGPELFLGEARQALAAREELPWGRELPDALFLREVACPRVNNEGLAPCRELFRGELAPRVRGLSLKEAILEVNRWCAGKVTYRASDDRTASALEVVRRGYGRCGEESLFLVNALRSVGIPARQVYAPWWSHCDDNHAWVEAWDGNAWRYLGACEPEPVLDRGWFTGAAARAMLLHTRSFYPGDLGEAAFLYPGVDPLDLDQREGVVYESLTHRYGDTVPLRVTVTDESGKPVVGAKVSFSVLNMSRFLEIATRVTGPEGTAALRVGKGSLGVAASLSGKAAACLVNTGEDRDVTLTLEEPGPGKTVWNLFEFQAPEAPRDYPPVLTGEQERKRRLDLEEAARCRQAGQAGKAASCREDWEEEILATLPEKDREAGVPQEVLADSRQAFAWQEGLPESVFREGLLCPRVGLEPLTPWRNLGERFSPQQRQAFRQEPEKLWRWVEEQVAEDRRWFSQIPSSPGAALKLGRCAPGGREVLFCALCRSLGIPAKLDGPGRPPLCWKEGTYHPAWSQKVPGRLRLRSPQGREARESQNFSLSRWDGEAWAPARAGEAAFREGAALAPGRYLLLTAERLPGGGQLAKAREFTLEEGEAREILLSFQQPGPDRLLTSLPLPPFSLEDRGGTTDSASLLARRPLSLLVWLEPGREPTEHILNELREAAGGFARRREQCQILLVREQGGGDPTLDRALEVLPQARVLPQESLGGEEGLARRMFVEPGRYPLLLLADREGNGLFACAGYNVGTGELLLKLLDAALT</sequence>
<dbReference type="Proteomes" id="UP000823915">
    <property type="component" value="Unassembled WGS sequence"/>
</dbReference>
<evidence type="ECO:0000313" key="3">
    <source>
        <dbReference type="Proteomes" id="UP000823915"/>
    </source>
</evidence>
<evidence type="ECO:0000313" key="2">
    <source>
        <dbReference type="EMBL" id="HIY26768.1"/>
    </source>
</evidence>
<feature type="domain" description="Transglutaminase-like" evidence="1">
    <location>
        <begin position="156"/>
        <end position="215"/>
    </location>
</feature>
<dbReference type="InterPro" id="IPR038765">
    <property type="entry name" value="Papain-like_cys_pep_sf"/>
</dbReference>
<protein>
    <recommendedName>
        <fullName evidence="1">Transglutaminase-like domain-containing protein</fullName>
    </recommendedName>
</protein>
<reference evidence="2" key="1">
    <citation type="journal article" date="2021" name="PeerJ">
        <title>Extensive microbial diversity within the chicken gut microbiome revealed by metagenomics and culture.</title>
        <authorList>
            <person name="Gilroy R."/>
            <person name="Ravi A."/>
            <person name="Getino M."/>
            <person name="Pursley I."/>
            <person name="Horton D.L."/>
            <person name="Alikhan N.F."/>
            <person name="Baker D."/>
            <person name="Gharbi K."/>
            <person name="Hall N."/>
            <person name="Watson M."/>
            <person name="Adriaenssens E.M."/>
            <person name="Foster-Nyarko E."/>
            <person name="Jarju S."/>
            <person name="Secka A."/>
            <person name="Antonio M."/>
            <person name="Oren A."/>
            <person name="Chaudhuri R.R."/>
            <person name="La Ragione R."/>
            <person name="Hildebrand F."/>
            <person name="Pallen M.J."/>
        </authorList>
    </citation>
    <scope>NUCLEOTIDE SEQUENCE</scope>
    <source>
        <strain evidence="2">1282</strain>
    </source>
</reference>
<evidence type="ECO:0000259" key="1">
    <source>
        <dbReference type="SMART" id="SM00460"/>
    </source>
</evidence>
<dbReference type="Gene3D" id="3.10.620.30">
    <property type="match status" value="1"/>
</dbReference>
<dbReference type="PANTHER" id="PTHR35532">
    <property type="entry name" value="SIMILAR TO POLYHYDROXYALKANOATE DEPOLYMERASE"/>
    <property type="match status" value="1"/>
</dbReference>
<dbReference type="PANTHER" id="PTHR35532:SF5">
    <property type="entry name" value="CARBOHYDRATE-BINDING DOMAIN-CONTAINING PROTEIN"/>
    <property type="match status" value="1"/>
</dbReference>
<proteinExistence type="predicted"/>
<dbReference type="EMBL" id="DXDU01000104">
    <property type="protein sequence ID" value="HIY26768.1"/>
    <property type="molecule type" value="Genomic_DNA"/>
</dbReference>
<organism evidence="2 3">
    <name type="scientific">Candidatus Acutalibacter pullistercoris</name>
    <dbReference type="NCBI Taxonomy" id="2838418"/>
    <lineage>
        <taxon>Bacteria</taxon>
        <taxon>Bacillati</taxon>
        <taxon>Bacillota</taxon>
        <taxon>Clostridia</taxon>
        <taxon>Eubacteriales</taxon>
        <taxon>Acutalibacteraceae</taxon>
        <taxon>Acutalibacter</taxon>
    </lineage>
</organism>